<proteinExistence type="predicted"/>
<evidence type="ECO:0000313" key="2">
    <source>
        <dbReference type="Proteomes" id="UP001598130"/>
    </source>
</evidence>
<gene>
    <name evidence="1" type="ORF">OCL97_04165</name>
</gene>
<comment type="caution">
    <text evidence="1">The sequence shown here is derived from an EMBL/GenBank/DDBJ whole genome shotgun (WGS) entry which is preliminary data.</text>
</comment>
<dbReference type="EMBL" id="JAOTJD010000005">
    <property type="protein sequence ID" value="MFD3263161.1"/>
    <property type="molecule type" value="Genomic_DNA"/>
</dbReference>
<keyword evidence="2" id="KW-1185">Reference proteome</keyword>
<dbReference type="Proteomes" id="UP001598130">
    <property type="component" value="Unassembled WGS sequence"/>
</dbReference>
<dbReference type="RefSeq" id="WP_377367873.1">
    <property type="nucleotide sequence ID" value="NZ_JAOTJD010000005.1"/>
</dbReference>
<name>A0ABW6CN58_9CAUL</name>
<sequence>MEFFACAALRATMSVKGCGTRWTQAQGGDRIQEAARTAVRSTYGRAKSNISHRAVGAMRRDLVNENESFAQSERVAGAMEARASLTNTCRSCPIGAAHAGADHVHHSKLFGASICPACRTGATRMIGNKVCVSCYNRRRELRAGKNARGNAPIELMQRPVHPIEFRMAVDGRPRRVRAQGADLLEPMVQALRVTKGELAFAFVGPERTLQQARLF</sequence>
<organism evidence="1 2">
    <name type="scientific">Phenylobacterium ferrooxidans</name>
    <dbReference type="NCBI Taxonomy" id="2982689"/>
    <lineage>
        <taxon>Bacteria</taxon>
        <taxon>Pseudomonadati</taxon>
        <taxon>Pseudomonadota</taxon>
        <taxon>Alphaproteobacteria</taxon>
        <taxon>Caulobacterales</taxon>
        <taxon>Caulobacteraceae</taxon>
        <taxon>Phenylobacterium</taxon>
    </lineage>
</organism>
<accession>A0ABW6CN58</accession>
<evidence type="ECO:0000313" key="1">
    <source>
        <dbReference type="EMBL" id="MFD3263161.1"/>
    </source>
</evidence>
<reference evidence="1 2" key="1">
    <citation type="submission" date="2022-09" db="EMBL/GenBank/DDBJ databases">
        <title>New species of Phenylobacterium.</title>
        <authorList>
            <person name="Mieszkin S."/>
        </authorList>
    </citation>
    <scope>NUCLEOTIDE SEQUENCE [LARGE SCALE GENOMIC DNA]</scope>
    <source>
        <strain evidence="1 2">HK31-G</strain>
    </source>
</reference>
<protein>
    <submittedName>
        <fullName evidence="1">Uncharacterized protein</fullName>
    </submittedName>
</protein>